<feature type="domain" description="SPX" evidence="3">
    <location>
        <begin position="2"/>
        <end position="150"/>
    </location>
</feature>
<dbReference type="InterPro" id="IPR001245">
    <property type="entry name" value="Ser-Thr/Tyr_kinase_cat_dom"/>
</dbReference>
<feature type="domain" description="Protein kinase" evidence="2">
    <location>
        <begin position="430"/>
        <end position="720"/>
    </location>
</feature>
<dbReference type="InterPro" id="IPR050167">
    <property type="entry name" value="Ser_Thr_protein_kinase"/>
</dbReference>
<gene>
    <name evidence="4" type="ORF">ACHAWO_008648</name>
</gene>
<dbReference type="PRINTS" id="PR00109">
    <property type="entry name" value="TYRKINASE"/>
</dbReference>
<reference evidence="4 5" key="1">
    <citation type="submission" date="2024-10" db="EMBL/GenBank/DDBJ databases">
        <title>Updated reference genomes for cyclostephanoid diatoms.</title>
        <authorList>
            <person name="Roberts W.R."/>
            <person name="Alverson A.J."/>
        </authorList>
    </citation>
    <scope>NUCLEOTIDE SEQUENCE [LARGE SCALE GENOMIC DNA]</scope>
    <source>
        <strain evidence="4 5">AJA010-31</strain>
    </source>
</reference>
<dbReference type="InterPro" id="IPR000719">
    <property type="entry name" value="Prot_kinase_dom"/>
</dbReference>
<accession>A0ABD3MXE3</accession>
<dbReference type="InterPro" id="IPR011009">
    <property type="entry name" value="Kinase-like_dom_sf"/>
</dbReference>
<dbReference type="AlphaFoldDB" id="A0ABD3MXE3"/>
<proteinExistence type="predicted"/>
<evidence type="ECO:0000313" key="5">
    <source>
        <dbReference type="Proteomes" id="UP001530400"/>
    </source>
</evidence>
<dbReference type="PANTHER" id="PTHR23257">
    <property type="entry name" value="SERINE-THREONINE PROTEIN KINASE"/>
    <property type="match status" value="1"/>
</dbReference>
<dbReference type="PROSITE" id="PS50011">
    <property type="entry name" value="PROTEIN_KINASE_DOM"/>
    <property type="match status" value="1"/>
</dbReference>
<dbReference type="EMBL" id="JALLPJ020001377">
    <property type="protein sequence ID" value="KAL3766927.1"/>
    <property type="molecule type" value="Genomic_DNA"/>
</dbReference>
<keyword evidence="5" id="KW-1185">Reference proteome</keyword>
<dbReference type="CDD" id="cd14447">
    <property type="entry name" value="SPX"/>
    <property type="match status" value="1"/>
</dbReference>
<feature type="region of interest" description="Disordered" evidence="1">
    <location>
        <begin position="334"/>
        <end position="382"/>
    </location>
</feature>
<protein>
    <recommendedName>
        <fullName evidence="6">Protein kinase domain-containing protein</fullName>
    </recommendedName>
</protein>
<dbReference type="InterPro" id="IPR004331">
    <property type="entry name" value="SPX_dom"/>
</dbReference>
<dbReference type="PANTHER" id="PTHR23257:SF958">
    <property type="entry name" value="SERINE_THREONINE-PROTEIN KINASE WNK4"/>
    <property type="match status" value="1"/>
</dbReference>
<organism evidence="4 5">
    <name type="scientific">Cyclotella atomus</name>
    <dbReference type="NCBI Taxonomy" id="382360"/>
    <lineage>
        <taxon>Eukaryota</taxon>
        <taxon>Sar</taxon>
        <taxon>Stramenopiles</taxon>
        <taxon>Ochrophyta</taxon>
        <taxon>Bacillariophyta</taxon>
        <taxon>Coscinodiscophyceae</taxon>
        <taxon>Thalassiosirophycidae</taxon>
        <taxon>Stephanodiscales</taxon>
        <taxon>Stephanodiscaceae</taxon>
        <taxon>Cyclotella</taxon>
    </lineage>
</organism>
<dbReference type="Proteomes" id="UP001530400">
    <property type="component" value="Unassembled WGS sequence"/>
</dbReference>
<evidence type="ECO:0000256" key="1">
    <source>
        <dbReference type="SAM" id="MobiDB-lite"/>
    </source>
</evidence>
<dbReference type="SUPFAM" id="SSF56112">
    <property type="entry name" value="Protein kinase-like (PK-like)"/>
    <property type="match status" value="1"/>
</dbReference>
<dbReference type="Pfam" id="PF03105">
    <property type="entry name" value="SPX"/>
    <property type="match status" value="1"/>
</dbReference>
<comment type="caution">
    <text evidence="4">The sequence shown here is derived from an EMBL/GenBank/DDBJ whole genome shotgun (WGS) entry which is preliminary data.</text>
</comment>
<evidence type="ECO:0008006" key="6">
    <source>
        <dbReference type="Google" id="ProtNLM"/>
    </source>
</evidence>
<dbReference type="SMART" id="SM00220">
    <property type="entry name" value="S_TKc"/>
    <property type="match status" value="1"/>
</dbReference>
<name>A0ABD3MXE3_9STRA</name>
<evidence type="ECO:0000259" key="3">
    <source>
        <dbReference type="PROSITE" id="PS51382"/>
    </source>
</evidence>
<dbReference type="Pfam" id="PF00069">
    <property type="entry name" value="Pkinase"/>
    <property type="match status" value="1"/>
</dbReference>
<dbReference type="Gene3D" id="1.10.510.10">
    <property type="entry name" value="Transferase(Phosphotransferase) domain 1"/>
    <property type="match status" value="1"/>
</dbReference>
<evidence type="ECO:0000313" key="4">
    <source>
        <dbReference type="EMBL" id="KAL3766927.1"/>
    </source>
</evidence>
<sequence length="777" mass="87477">MVQFGQTLNEVVKQTWAPNAVPYTELKQALRPTTIPDDNSVHTESSYAISDLQKKTFERIYNESVVRLVEFYQKKSGWAGDRAEELGEEVALCLAGGMEDVQGLIDRLQSFSKELGLVLEFLELNAVAFSKIMKKFDKRTGSSLREVKIQELKTNHQFLYNGGSLKQIKATTDEWIKQLNIFFTKLRKNDTPKDIVFNPQESTIAEGSIKSVTWEDGRAVGSISASIHETKESKFIDRCIQKVNEEILMQKLRSPFFDSLPPRNSPPCFESSEMKLNQVLGAGEYCRIHEVVQFEVPESCHICFLHRGYEEGSLSSGASKKAAAAVLAAGNAGGTTDANNGVINSKPKDETHLTSKSKKSTNTTSLTSPESGAGHKRGVSWDDVPKEITKLSSAKTLTLAERNTMDLPKKPNDRVISFFSFEPDDNISDYDDFEEDHQDEFDHETRGFMKDHCLRAGEARYAVKRIKHELKGEDIIDAAIDLAREAQFLAGLSHPSIIKIRGTVGVAGHPKFSIVLDRLYETLDAKMLIWGEEVKKFQGPFPLFGFKKDKKALKKNWISRLLFAYDIAHAMDYLHSRGIVHRDLKPANIGFDVRGDVKIFDLGLAKELKPIQQVGPDQFHTSGIAGTRRYMAPEVAQVIPYGLSSDVYSYGIVVWEMMTLKPAYHNYTRAKHFKEVIVEGKRPKLPRSWPYVERNLLERCWAPKPADRPTFQAVCQLIKFGLPEESFDSTRSVDLALRSLRSTGRHMTSLELRRKCCGGAKDRCDTDDLDDLPPCCS</sequence>
<evidence type="ECO:0000259" key="2">
    <source>
        <dbReference type="PROSITE" id="PS50011"/>
    </source>
</evidence>
<dbReference type="PROSITE" id="PS51382">
    <property type="entry name" value="SPX"/>
    <property type="match status" value="1"/>
</dbReference>